<dbReference type="eggNOG" id="ENOG5031D06">
    <property type="taxonomic scope" value="Bacteria"/>
</dbReference>
<evidence type="ECO:0000313" key="3">
    <source>
        <dbReference type="Proteomes" id="UP000009223"/>
    </source>
</evidence>
<dbReference type="KEGG" id="tpi:TREPR_2350"/>
<keyword evidence="3" id="KW-1185">Reference proteome</keyword>
<keyword evidence="1" id="KW-0472">Membrane</keyword>
<dbReference type="STRING" id="545694.TREPR_2350"/>
<gene>
    <name evidence="2" type="ordered locus">TREPR_2350</name>
</gene>
<proteinExistence type="predicted"/>
<reference evidence="2 3" key="2">
    <citation type="journal article" date="2011" name="ISME J.">
        <title>RNA-seq reveals cooperative metabolic interactions between two termite-gut spirochete species in co-culture.</title>
        <authorList>
            <person name="Rosenthal A.Z."/>
            <person name="Matson E.G."/>
            <person name="Eldar A."/>
            <person name="Leadbetter J.R."/>
        </authorList>
    </citation>
    <scope>NUCLEOTIDE SEQUENCE [LARGE SCALE GENOMIC DNA]</scope>
    <source>
        <strain evidence="3">ATCC BAA-887 / DSM 12427 / ZAS-2</strain>
    </source>
</reference>
<accession>F5YHV6</accession>
<evidence type="ECO:0000313" key="2">
    <source>
        <dbReference type="EMBL" id="AEF84141.1"/>
    </source>
</evidence>
<feature type="transmembrane region" description="Helical" evidence="1">
    <location>
        <begin position="62"/>
        <end position="81"/>
    </location>
</feature>
<keyword evidence="1" id="KW-1133">Transmembrane helix</keyword>
<dbReference type="AlphaFoldDB" id="F5YHV6"/>
<name>F5YHV6_TREPZ</name>
<dbReference type="Proteomes" id="UP000009223">
    <property type="component" value="Chromosome"/>
</dbReference>
<protein>
    <submittedName>
        <fullName evidence="2">Uncharacterized protein</fullName>
    </submittedName>
</protein>
<keyword evidence="1" id="KW-0812">Transmembrane</keyword>
<reference evidence="3" key="1">
    <citation type="submission" date="2009-12" db="EMBL/GenBank/DDBJ databases">
        <title>Complete sequence of Treponema primitia strain ZAS-2.</title>
        <authorList>
            <person name="Tetu S.G."/>
            <person name="Matson E."/>
            <person name="Ren Q."/>
            <person name="Seshadri R."/>
            <person name="Elbourne L."/>
            <person name="Hassan K.A."/>
            <person name="Durkin A."/>
            <person name="Radune D."/>
            <person name="Mohamoud Y."/>
            <person name="Shay R."/>
            <person name="Jin S."/>
            <person name="Zhang X."/>
            <person name="Lucey K."/>
            <person name="Ballor N.R."/>
            <person name="Ottesen E."/>
            <person name="Rosenthal R."/>
            <person name="Allen A."/>
            <person name="Leadbetter J.R."/>
            <person name="Paulsen I.T."/>
        </authorList>
    </citation>
    <scope>NUCLEOTIDE SEQUENCE [LARGE SCALE GENOMIC DNA]</scope>
    <source>
        <strain evidence="3">ATCC BAA-887 / DSM 12427 / ZAS-2</strain>
    </source>
</reference>
<sequence length="192" mass="21326">MDEDTPKQGQEPGAGDDQELVFYYNRERRLEKASAAVRALNEPGPPVKGGLIRSLTSTKPHAFLFISILLIMAMLMVFSALNKPQELLTLEDNELQFGAGHLGDEPYMAVRKRIAKDGNPYTGEVYIGVSPVIKGASKLEAADIPVFTHRIFFTLEQEEEYRFALPFDAAAYVLLIQVGDHRASTRVKSLSN</sequence>
<organism evidence="2 3">
    <name type="scientific">Treponema primitia (strain ATCC BAA-887 / DSM 12427 / ZAS-2)</name>
    <dbReference type="NCBI Taxonomy" id="545694"/>
    <lineage>
        <taxon>Bacteria</taxon>
        <taxon>Pseudomonadati</taxon>
        <taxon>Spirochaetota</taxon>
        <taxon>Spirochaetia</taxon>
        <taxon>Spirochaetales</taxon>
        <taxon>Treponemataceae</taxon>
        <taxon>Treponema</taxon>
    </lineage>
</organism>
<dbReference type="OrthoDB" id="361201at2"/>
<dbReference type="EMBL" id="CP001843">
    <property type="protein sequence ID" value="AEF84141.1"/>
    <property type="molecule type" value="Genomic_DNA"/>
</dbReference>
<dbReference type="RefSeq" id="WP_015707853.1">
    <property type="nucleotide sequence ID" value="NC_015578.1"/>
</dbReference>
<evidence type="ECO:0000256" key="1">
    <source>
        <dbReference type="SAM" id="Phobius"/>
    </source>
</evidence>
<dbReference type="HOGENOM" id="CLU_1414627_0_0_12"/>